<dbReference type="InterPro" id="IPR025110">
    <property type="entry name" value="AMP-bd_C"/>
</dbReference>
<feature type="region of interest" description="Disordered" evidence="2">
    <location>
        <begin position="192"/>
        <end position="225"/>
    </location>
</feature>
<reference evidence="4" key="1">
    <citation type="submission" date="2020-04" db="EMBL/GenBank/DDBJ databases">
        <authorList>
            <person name="Neveu A P."/>
        </authorList>
    </citation>
    <scope>NUCLEOTIDE SEQUENCE</scope>
    <source>
        <tissue evidence="4">Whole embryo</tissue>
    </source>
</reference>
<dbReference type="SMART" id="SM01137">
    <property type="entry name" value="DMAP_binding"/>
    <property type="match status" value="1"/>
</dbReference>
<dbReference type="PANTHER" id="PTHR22754">
    <property type="entry name" value="DISCO-INTERACTING PROTEIN 2 DIP2 -RELATED"/>
    <property type="match status" value="1"/>
</dbReference>
<dbReference type="InterPro" id="IPR037337">
    <property type="entry name" value="Dip2-like_dom"/>
</dbReference>
<feature type="compositionally biased region" description="Acidic residues" evidence="2">
    <location>
        <begin position="138"/>
        <end position="154"/>
    </location>
</feature>
<dbReference type="PROSITE" id="PS51912">
    <property type="entry name" value="DMAP1_BIND"/>
    <property type="match status" value="1"/>
</dbReference>
<evidence type="ECO:0000259" key="3">
    <source>
        <dbReference type="PROSITE" id="PS51912"/>
    </source>
</evidence>
<feature type="compositionally biased region" description="Basic and acidic residues" evidence="2">
    <location>
        <begin position="192"/>
        <end position="204"/>
    </location>
</feature>
<dbReference type="Pfam" id="PF23024">
    <property type="entry name" value="AMP-dom_DIP2-like"/>
    <property type="match status" value="1"/>
</dbReference>
<dbReference type="Gene3D" id="3.40.50.12780">
    <property type="entry name" value="N-terminal domain of ligase-like"/>
    <property type="match status" value="2"/>
</dbReference>
<evidence type="ECO:0000256" key="2">
    <source>
        <dbReference type="SAM" id="MobiDB-lite"/>
    </source>
</evidence>
<feature type="region of interest" description="Disordered" evidence="2">
    <location>
        <begin position="59"/>
        <end position="97"/>
    </location>
</feature>
<comment type="similarity">
    <text evidence="1">Belongs to the DIP2 family.</text>
</comment>
<protein>
    <submittedName>
        <fullName evidence="4">Disco-interacting protein 2 homolog C</fullName>
    </submittedName>
</protein>
<feature type="region of interest" description="Disordered" evidence="2">
    <location>
        <begin position="342"/>
        <end position="364"/>
    </location>
</feature>
<evidence type="ECO:0000256" key="1">
    <source>
        <dbReference type="ARBA" id="ARBA00007735"/>
    </source>
</evidence>
<gene>
    <name evidence="4" type="primary">Dip2c</name>
</gene>
<dbReference type="Pfam" id="PF06464">
    <property type="entry name" value="DMAP_binding"/>
    <property type="match status" value="1"/>
</dbReference>
<name>A0A6F9DBM6_9ASCI</name>
<feature type="compositionally biased region" description="Low complexity" evidence="2">
    <location>
        <begin position="162"/>
        <end position="173"/>
    </location>
</feature>
<dbReference type="InterPro" id="IPR045851">
    <property type="entry name" value="AMP-bd_C_sf"/>
</dbReference>
<sequence>MSSASQQIQFENVPLEVKAKLAELDIEISEGDITQKGYEKKRLKLLQPYMTKTKVLVNESKARPDLNNGSNANRQRNTKAAMSKRRHSRRDDRYRSDAHTEAVLAALAKRKTKRIPVLPIPVKRQSLMVHGVETNIESSDDDLQTDVSTGDDDGSLTRRSNDSSSPSSTAPSPVTGQRVPPSLHLNLREHIQQPMKKSDSKTMDDYSPETRPFTITSSSAKPPPTPLTKKLADIMPQILPGSRPLSQNLPPDVANITMSANSGPPASSNSNFSLHGAEVTEALQKKVLSSRPSVGSINDEQENMSVTKVSDKIQQLLLTLKRPKKKPLAEYFQDEQEELLENTTVDENAPKPEGPVTAVREGEPLPSQTNIPHSIEAAIHRCGSANPKAPCLTSVDLNGKTAYTLTYGKLLSRMYRVAYTLLHKRHGLQAGQRVALVFPNSEPIPFTYSFYGCLLAGLVPVVVEVPMSSSDPGSSQLGFLLGNCGVKAALTTEHCMKALPKTEKGEVAHLKGWPHLQWVMIDSRNLLKNPSGWEPAGQSVTNQLAYIEYKTCKLGSMVGVVHTRAAIHRHCRSVVGALRYNPGDIMVNLLDFKRGMGLVHGILASMFSGMHVYCIPYALMKQNPIQWLNIITKNKASIALVKSRDLHWTLAMQRDNANVNLKTLRMMLISDGANPWSIGSCDMFLAEFEKRGLHRNVISPCAWSSEALTVSIKRPATDAHRTALSLHDMSHNVIHEETPTSQTPSVVLQDCGNILPGCKMAVVRMEGEPNLCQTDEIGEVVVCAKPGDTPVNGSLGSWYYGLKGISERVFKSHPVDENNHRRREQASFVRTGLVGYLNPSGRLFVTGKTDGLIQISGRVLNADDIVATVLAIEPIRFVYRGRIAVFGISVLKDERLVVVVEQKPDCSEDQCFKWMSNVIQAVEGIHNVGVYCLSLLAPNGLPRTPLGGVHLSETRSRFLDGDLRPRNILMSPHQCVVNLPKPRQKHKDIGAASVLQGQVVTGVRLAESKGRSLAPLMEEEESFEKTRKFQYLSEILRWRSQSTPDHALFSQIGPKGTISHQLTCMQLHKKAERIAQLLLSPPNQHGMSALSTGDNVALMFPPGVELVAAFYGCLYAGCVPVPVRPPHARSLVSTLPTVRKIIEISKVVAILSCGPVIRTLRSKEALSLLQTIHIMTWPPMFDIDESPKKRLPISYRPPTPELLAYIDFSITTAGTLAGIKMNHCAASNICRSMKLQCELYPSRSVALCLDPYSGLGLALWCLSSVFSGHQTIMLPPLELEANPQLWLQTVSQFKVRDAFLSYAVVEQCMKGLTQQIMNLKERGMTLSHVRTCVIVAEERPRVQLTSNFTKLFKDLGLSPRAVSTTFGCRVNVAVCMQGASCPDPTTVYVDMRALRNDRVALVEKGSPHSLCLMETGKILPGSKVVIADPDTLGQCSDSRLGEIWVSSGHTAQGYYAVYGGEGTDTYQTHFQGYLKTGDTKTQYARTGFLGFLKRTELTSATGERHDALYVVGSLEETLELRGMRYHPIDIENSVVRCSSKISECAVFHSTNLLVVVVELKGPENTALDLVPLVTNVILEEHYLIAGVVAVADPGSIPINSRGEKQRMHLRDSFLQDQLDPIYVASFVLVASSHVRESSLRKYSPTSA</sequence>
<feature type="region of interest" description="Disordered" evidence="2">
    <location>
        <begin position="135"/>
        <end position="180"/>
    </location>
</feature>
<dbReference type="FunFam" id="3.30.300.30:FF:000001">
    <property type="entry name" value="DIP2 disco-interacting protein 2 homolog C"/>
    <property type="match status" value="1"/>
</dbReference>
<evidence type="ECO:0000313" key="4">
    <source>
        <dbReference type="EMBL" id="CAB3238033.1"/>
    </source>
</evidence>
<feature type="compositionally biased region" description="Polar residues" evidence="2">
    <location>
        <begin position="67"/>
        <end position="80"/>
    </location>
</feature>
<dbReference type="Gene3D" id="3.30.300.30">
    <property type="match status" value="2"/>
</dbReference>
<organism evidence="4">
    <name type="scientific">Phallusia mammillata</name>
    <dbReference type="NCBI Taxonomy" id="59560"/>
    <lineage>
        <taxon>Eukaryota</taxon>
        <taxon>Metazoa</taxon>
        <taxon>Chordata</taxon>
        <taxon>Tunicata</taxon>
        <taxon>Ascidiacea</taxon>
        <taxon>Phlebobranchia</taxon>
        <taxon>Ascidiidae</taxon>
        <taxon>Phallusia</taxon>
    </lineage>
</organism>
<dbReference type="SUPFAM" id="SSF56801">
    <property type="entry name" value="Acetyl-CoA synthetase-like"/>
    <property type="match status" value="2"/>
</dbReference>
<proteinExistence type="evidence at transcript level"/>
<dbReference type="Pfam" id="PF00501">
    <property type="entry name" value="AMP-binding"/>
    <property type="match status" value="2"/>
</dbReference>
<dbReference type="InterPro" id="IPR010506">
    <property type="entry name" value="DMAP1-bd"/>
</dbReference>
<dbReference type="EMBL" id="LR784526">
    <property type="protein sequence ID" value="CAB3238033.1"/>
    <property type="molecule type" value="mRNA"/>
</dbReference>
<dbReference type="InterPro" id="IPR042099">
    <property type="entry name" value="ANL_N_sf"/>
</dbReference>
<dbReference type="CDD" id="cd05905">
    <property type="entry name" value="Dip2"/>
    <property type="match status" value="1"/>
</dbReference>
<dbReference type="InterPro" id="IPR000873">
    <property type="entry name" value="AMP-dep_synth/lig_dom"/>
</dbReference>
<feature type="domain" description="DMAP1-binding" evidence="3">
    <location>
        <begin position="9"/>
        <end position="128"/>
    </location>
</feature>
<accession>A0A6F9DBM6</accession>
<dbReference type="PANTHER" id="PTHR22754:SF32">
    <property type="entry name" value="DISCO-INTERACTING PROTEIN 2"/>
    <property type="match status" value="1"/>
</dbReference>